<name>A0A4S2LNU1_OPIFE</name>
<accession>A0A4S2LNU1</accession>
<reference evidence="2 3" key="1">
    <citation type="journal article" date="2019" name="BMC Genomics">
        <title>New insights from Opisthorchis felineus genome: update on genomics of the epidemiologically important liver flukes.</title>
        <authorList>
            <person name="Ershov N.I."/>
            <person name="Mordvinov V.A."/>
            <person name="Prokhortchouk E.B."/>
            <person name="Pakharukova M.Y."/>
            <person name="Gunbin K.V."/>
            <person name="Ustyantsev K."/>
            <person name="Genaev M.A."/>
            <person name="Blinov A.G."/>
            <person name="Mazur A."/>
            <person name="Boulygina E."/>
            <person name="Tsygankova S."/>
            <person name="Khrameeva E."/>
            <person name="Chekanov N."/>
            <person name="Fan G."/>
            <person name="Xiao A."/>
            <person name="Zhang H."/>
            <person name="Xu X."/>
            <person name="Yang H."/>
            <person name="Solovyev V."/>
            <person name="Lee S.M."/>
            <person name="Liu X."/>
            <person name="Afonnikov D.A."/>
            <person name="Skryabin K.G."/>
        </authorList>
    </citation>
    <scope>NUCLEOTIDE SEQUENCE [LARGE SCALE GENOMIC DNA]</scope>
    <source>
        <strain evidence="2">AK-0245</strain>
        <tissue evidence="2">Whole organism</tissue>
    </source>
</reference>
<feature type="transmembrane region" description="Helical" evidence="1">
    <location>
        <begin position="157"/>
        <end position="176"/>
    </location>
</feature>
<keyword evidence="3" id="KW-1185">Reference proteome</keyword>
<evidence type="ECO:0000313" key="2">
    <source>
        <dbReference type="EMBL" id="TGZ65381.1"/>
    </source>
</evidence>
<dbReference type="EMBL" id="SJOL01006490">
    <property type="protein sequence ID" value="TGZ65381.1"/>
    <property type="molecule type" value="Genomic_DNA"/>
</dbReference>
<dbReference type="Proteomes" id="UP000308267">
    <property type="component" value="Unassembled WGS sequence"/>
</dbReference>
<protein>
    <submittedName>
        <fullName evidence="2">Uncharacterized protein</fullName>
    </submittedName>
</protein>
<proteinExistence type="predicted"/>
<gene>
    <name evidence="2" type="ORF">CRM22_005914</name>
</gene>
<keyword evidence="1" id="KW-0472">Membrane</keyword>
<evidence type="ECO:0000256" key="1">
    <source>
        <dbReference type="SAM" id="Phobius"/>
    </source>
</evidence>
<comment type="caution">
    <text evidence="2">The sequence shown here is derived from an EMBL/GenBank/DDBJ whole genome shotgun (WGS) entry which is preliminary data.</text>
</comment>
<evidence type="ECO:0000313" key="3">
    <source>
        <dbReference type="Proteomes" id="UP000308267"/>
    </source>
</evidence>
<keyword evidence="1" id="KW-0812">Transmembrane</keyword>
<sequence length="246" mass="28230">MGPGVMLVSEQHKSPFLLYPLFVACFFTNLWFHDGEALEFGTDVLSIMISTEGSKHENQTVFVVKMLFTPDYNPIGMDVIFFSHFLVLHNLWKQSRSSVANFDLEVIQNVTDICLYSIWYGVVMLYSQRQQLGVAKAFLRAVPQVLLRLHVDLATNWLFVFTVCLSSLLLLTHCWGHKIRLHNTLLTINKSPHWGHERPHLPGGRRITYGLSSGEPDVQLNLDAGSSRYQWIHFTDFMDSESRISQ</sequence>
<dbReference type="AlphaFoldDB" id="A0A4S2LNU1"/>
<keyword evidence="1" id="KW-1133">Transmembrane helix</keyword>
<organism evidence="2 3">
    <name type="scientific">Opisthorchis felineus</name>
    <dbReference type="NCBI Taxonomy" id="147828"/>
    <lineage>
        <taxon>Eukaryota</taxon>
        <taxon>Metazoa</taxon>
        <taxon>Spiralia</taxon>
        <taxon>Lophotrochozoa</taxon>
        <taxon>Platyhelminthes</taxon>
        <taxon>Trematoda</taxon>
        <taxon>Digenea</taxon>
        <taxon>Opisthorchiida</taxon>
        <taxon>Opisthorchiata</taxon>
        <taxon>Opisthorchiidae</taxon>
        <taxon>Opisthorchis</taxon>
    </lineage>
</organism>